<dbReference type="Pfam" id="PF13466">
    <property type="entry name" value="STAS_2"/>
    <property type="match status" value="1"/>
</dbReference>
<gene>
    <name evidence="4" type="ORF">C8N24_4186</name>
</gene>
<dbReference type="InterPro" id="IPR003658">
    <property type="entry name" value="Anti-sigma_ant"/>
</dbReference>
<evidence type="ECO:0000313" key="4">
    <source>
        <dbReference type="EMBL" id="RKQ86176.1"/>
    </source>
</evidence>
<comment type="similarity">
    <text evidence="1 2">Belongs to the anti-sigma-factor antagonist family.</text>
</comment>
<dbReference type="InterPro" id="IPR058548">
    <property type="entry name" value="MlaB-like_STAS"/>
</dbReference>
<dbReference type="NCBIfam" id="TIGR00377">
    <property type="entry name" value="ant_ant_sig"/>
    <property type="match status" value="1"/>
</dbReference>
<evidence type="ECO:0000313" key="5">
    <source>
        <dbReference type="Proteomes" id="UP000278962"/>
    </source>
</evidence>
<reference evidence="4 5" key="1">
    <citation type="submission" date="2018-10" db="EMBL/GenBank/DDBJ databases">
        <title>Genomic Encyclopedia of Archaeal and Bacterial Type Strains, Phase II (KMG-II): from individual species to whole genera.</title>
        <authorList>
            <person name="Goeker M."/>
        </authorList>
    </citation>
    <scope>NUCLEOTIDE SEQUENCE [LARGE SCALE GENOMIC DNA]</scope>
    <source>
        <strain evidence="4 5">DSM 14954</strain>
    </source>
</reference>
<evidence type="ECO:0000259" key="3">
    <source>
        <dbReference type="PROSITE" id="PS50801"/>
    </source>
</evidence>
<protein>
    <recommendedName>
        <fullName evidence="2">Anti-sigma factor antagonist</fullName>
    </recommendedName>
</protein>
<accession>A0A660KWZ1</accession>
<organism evidence="4 5">
    <name type="scientific">Solirubrobacter pauli</name>
    <dbReference type="NCBI Taxonomy" id="166793"/>
    <lineage>
        <taxon>Bacteria</taxon>
        <taxon>Bacillati</taxon>
        <taxon>Actinomycetota</taxon>
        <taxon>Thermoleophilia</taxon>
        <taxon>Solirubrobacterales</taxon>
        <taxon>Solirubrobacteraceae</taxon>
        <taxon>Solirubrobacter</taxon>
    </lineage>
</organism>
<name>A0A660KWZ1_9ACTN</name>
<dbReference type="GO" id="GO:0043856">
    <property type="term" value="F:anti-sigma factor antagonist activity"/>
    <property type="evidence" value="ECO:0007669"/>
    <property type="project" value="InterPro"/>
</dbReference>
<dbReference type="PANTHER" id="PTHR33495:SF2">
    <property type="entry name" value="ANTI-SIGMA FACTOR ANTAGONIST TM_1081-RELATED"/>
    <property type="match status" value="1"/>
</dbReference>
<feature type="domain" description="STAS" evidence="3">
    <location>
        <begin position="11"/>
        <end position="118"/>
    </location>
</feature>
<dbReference type="OrthoDB" id="3297400at2"/>
<dbReference type="RefSeq" id="WP_121253693.1">
    <property type="nucleotide sequence ID" value="NZ_RBIL01000002.1"/>
</dbReference>
<comment type="caution">
    <text evidence="4">The sequence shown here is derived from an EMBL/GenBank/DDBJ whole genome shotgun (WGS) entry which is preliminary data.</text>
</comment>
<dbReference type="PROSITE" id="PS50801">
    <property type="entry name" value="STAS"/>
    <property type="match status" value="1"/>
</dbReference>
<dbReference type="Proteomes" id="UP000278962">
    <property type="component" value="Unassembled WGS sequence"/>
</dbReference>
<evidence type="ECO:0000256" key="2">
    <source>
        <dbReference type="RuleBase" id="RU003749"/>
    </source>
</evidence>
<dbReference type="Gene3D" id="3.30.750.24">
    <property type="entry name" value="STAS domain"/>
    <property type="match status" value="1"/>
</dbReference>
<dbReference type="SUPFAM" id="SSF52091">
    <property type="entry name" value="SpoIIaa-like"/>
    <property type="match status" value="1"/>
</dbReference>
<sequence>MLRAVSVNPLFQVRHERRDDGVVVIAGGEIDLATSPKLREALLNPEARAASVVLDLREVTFIDSSGLGVIVGQQKRAQEHDERFSVAVGGASAVQRILELSGLAKVLDIVAEPAERLA</sequence>
<dbReference type="InterPro" id="IPR036513">
    <property type="entry name" value="STAS_dom_sf"/>
</dbReference>
<dbReference type="EMBL" id="RBIL01000002">
    <property type="protein sequence ID" value="RKQ86176.1"/>
    <property type="molecule type" value="Genomic_DNA"/>
</dbReference>
<dbReference type="AlphaFoldDB" id="A0A660KWZ1"/>
<proteinExistence type="inferred from homology"/>
<dbReference type="InterPro" id="IPR002645">
    <property type="entry name" value="STAS_dom"/>
</dbReference>
<keyword evidence="5" id="KW-1185">Reference proteome</keyword>
<dbReference type="PANTHER" id="PTHR33495">
    <property type="entry name" value="ANTI-SIGMA FACTOR ANTAGONIST TM_1081-RELATED-RELATED"/>
    <property type="match status" value="1"/>
</dbReference>
<dbReference type="CDD" id="cd07043">
    <property type="entry name" value="STAS_anti-anti-sigma_factors"/>
    <property type="match status" value="1"/>
</dbReference>
<evidence type="ECO:0000256" key="1">
    <source>
        <dbReference type="ARBA" id="ARBA00009013"/>
    </source>
</evidence>